<feature type="transmembrane region" description="Helical" evidence="7">
    <location>
        <begin position="6"/>
        <end position="22"/>
    </location>
</feature>
<accession>A0A0J6SDH1</accession>
<evidence type="ECO:0000256" key="1">
    <source>
        <dbReference type="ARBA" id="ARBA00004651"/>
    </source>
</evidence>
<dbReference type="Gene3D" id="3.30.240.20">
    <property type="entry name" value="bsu07140 like domains"/>
    <property type="match status" value="1"/>
</dbReference>
<feature type="transmembrane region" description="Helical" evidence="7">
    <location>
        <begin position="55"/>
        <end position="72"/>
    </location>
</feature>
<dbReference type="AlphaFoldDB" id="A0A0J6SDH1"/>
<evidence type="ECO:0000256" key="3">
    <source>
        <dbReference type="ARBA" id="ARBA00022475"/>
    </source>
</evidence>
<proteinExistence type="inferred from homology"/>
<dbReference type="OrthoDB" id="9793799at2"/>
<keyword evidence="3" id="KW-1003">Cell membrane</keyword>
<dbReference type="GO" id="GO:0005886">
    <property type="term" value="C:plasma membrane"/>
    <property type="evidence" value="ECO:0007669"/>
    <property type="project" value="UniProtKB-SubCell"/>
</dbReference>
<comment type="subcellular location">
    <subcellularLocation>
        <location evidence="1">Cell membrane</location>
        <topology evidence="1">Multi-pass membrane protein</topology>
    </subcellularLocation>
</comment>
<keyword evidence="10" id="KW-1185">Reference proteome</keyword>
<evidence type="ECO:0000256" key="5">
    <source>
        <dbReference type="ARBA" id="ARBA00022989"/>
    </source>
</evidence>
<dbReference type="PATRIC" id="fig|298794.3.peg.2842"/>
<evidence type="ECO:0000256" key="4">
    <source>
        <dbReference type="ARBA" id="ARBA00022692"/>
    </source>
</evidence>
<dbReference type="InterPro" id="IPR007353">
    <property type="entry name" value="DUF421"/>
</dbReference>
<comment type="caution">
    <text evidence="9">The sequence shown here is derived from an EMBL/GenBank/DDBJ whole genome shotgun (WGS) entry which is preliminary data.</text>
</comment>
<evidence type="ECO:0000256" key="7">
    <source>
        <dbReference type="SAM" id="Phobius"/>
    </source>
</evidence>
<dbReference type="InterPro" id="IPR023090">
    <property type="entry name" value="UPF0702_alpha/beta_dom_sf"/>
</dbReference>
<sequence length="147" mass="16197">MRTVLTAALMYAIVLILLRVTTRRIMRSATPLDMAVVFLFGGVAVQPILGTDRSITGALLAACTVAGMHLAVSRLKLWWPVVGQVAEGTPVVIYSNGTWDWQQMHRLRIDERDVVAEMRQNGIRSFAEVQSAIIEHTGGITIVPKDK</sequence>
<dbReference type="PANTHER" id="PTHR34582">
    <property type="entry name" value="UPF0702 TRANSMEMBRANE PROTEIN YCAP"/>
    <property type="match status" value="1"/>
</dbReference>
<dbReference type="Proteomes" id="UP000035955">
    <property type="component" value="Unassembled WGS sequence"/>
</dbReference>
<evidence type="ECO:0000259" key="8">
    <source>
        <dbReference type="Pfam" id="PF04239"/>
    </source>
</evidence>
<keyword evidence="4 7" id="KW-0812">Transmembrane</keyword>
<dbReference type="Pfam" id="PF04239">
    <property type="entry name" value="DUF421"/>
    <property type="match status" value="1"/>
</dbReference>
<keyword evidence="5 7" id="KW-1133">Transmembrane helix</keyword>
<comment type="similarity">
    <text evidence="2">Belongs to the UPF0702 family.</text>
</comment>
<protein>
    <recommendedName>
        <fullName evidence="8">YetF C-terminal domain-containing protein</fullName>
    </recommendedName>
</protein>
<organism evidence="9 10">
    <name type="scientific">Methylobacterium variabile</name>
    <dbReference type="NCBI Taxonomy" id="298794"/>
    <lineage>
        <taxon>Bacteria</taxon>
        <taxon>Pseudomonadati</taxon>
        <taxon>Pseudomonadota</taxon>
        <taxon>Alphaproteobacteria</taxon>
        <taxon>Hyphomicrobiales</taxon>
        <taxon>Methylobacteriaceae</taxon>
        <taxon>Methylobacterium</taxon>
    </lineage>
</organism>
<gene>
    <name evidence="9" type="ORF">VQ02_25915</name>
</gene>
<dbReference type="PANTHER" id="PTHR34582:SF6">
    <property type="entry name" value="UPF0702 TRANSMEMBRANE PROTEIN YCAP"/>
    <property type="match status" value="1"/>
</dbReference>
<evidence type="ECO:0000256" key="6">
    <source>
        <dbReference type="ARBA" id="ARBA00023136"/>
    </source>
</evidence>
<dbReference type="RefSeq" id="WP_048447121.1">
    <property type="nucleotide sequence ID" value="NZ_LABY01000196.1"/>
</dbReference>
<reference evidence="9 10" key="1">
    <citation type="submission" date="2015-03" db="EMBL/GenBank/DDBJ databases">
        <title>Genome sequencing of Methylobacterium variabile DSM 16961.</title>
        <authorList>
            <person name="Chaudhry V."/>
            <person name="Patil P.B."/>
        </authorList>
    </citation>
    <scope>NUCLEOTIDE SEQUENCE [LARGE SCALE GENOMIC DNA]</scope>
    <source>
        <strain evidence="9 10">DSM 16961</strain>
    </source>
</reference>
<evidence type="ECO:0000313" key="10">
    <source>
        <dbReference type="Proteomes" id="UP000035955"/>
    </source>
</evidence>
<feature type="domain" description="YetF C-terminal" evidence="8">
    <location>
        <begin position="80"/>
        <end position="147"/>
    </location>
</feature>
<keyword evidence="6 7" id="KW-0472">Membrane</keyword>
<evidence type="ECO:0000256" key="2">
    <source>
        <dbReference type="ARBA" id="ARBA00006448"/>
    </source>
</evidence>
<evidence type="ECO:0000313" key="9">
    <source>
        <dbReference type="EMBL" id="KMO31403.1"/>
    </source>
</evidence>
<dbReference type="EMBL" id="LABY01000196">
    <property type="protein sequence ID" value="KMO31403.1"/>
    <property type="molecule type" value="Genomic_DNA"/>
</dbReference>
<name>A0A0J6SDH1_9HYPH</name>
<feature type="transmembrane region" description="Helical" evidence="7">
    <location>
        <begin position="29"/>
        <end position="49"/>
    </location>
</feature>